<dbReference type="PANTHER" id="PTHR44520">
    <property type="entry name" value="RESPONSE REGULATOR RCP1-RELATED"/>
    <property type="match status" value="1"/>
</dbReference>
<dbReference type="RefSeq" id="WP_207861740.1">
    <property type="nucleotide sequence ID" value="NZ_JAFREP010000027.1"/>
</dbReference>
<dbReference type="AlphaFoldDB" id="A0A8J7U5J1"/>
<dbReference type="SMART" id="SM00448">
    <property type="entry name" value="REC"/>
    <property type="match status" value="1"/>
</dbReference>
<dbReference type="InterPro" id="IPR011006">
    <property type="entry name" value="CheY-like_superfamily"/>
</dbReference>
<comment type="caution">
    <text evidence="3">The sequence shown here is derived from an EMBL/GenBank/DDBJ whole genome shotgun (WGS) entry which is preliminary data.</text>
</comment>
<dbReference type="InterPro" id="IPR001789">
    <property type="entry name" value="Sig_transdc_resp-reg_receiver"/>
</dbReference>
<sequence>MGAAEPRDTAPILIVEDSPDDFMITRRALRRAGVNSPLYHCVDGTELRAFLQRRPPFDDEAYDQPPLLLLLDLNLPGEKGHDLLAWLKADPATRVLPVIILTTSIDERDVQACYARGANSFIKKNMDFNEFVSTLRTLGRFWFDCVALPQM</sequence>
<dbReference type="EMBL" id="JAFREP010000027">
    <property type="protein sequence ID" value="MBO1321767.1"/>
    <property type="molecule type" value="Genomic_DNA"/>
</dbReference>
<name>A0A8J7U5J1_9BACT</name>
<protein>
    <submittedName>
        <fullName evidence="3">Response regulator</fullName>
    </submittedName>
</protein>
<dbReference type="SUPFAM" id="SSF52172">
    <property type="entry name" value="CheY-like"/>
    <property type="match status" value="1"/>
</dbReference>
<keyword evidence="1" id="KW-0597">Phosphoprotein</keyword>
<dbReference type="CDD" id="cd17557">
    <property type="entry name" value="REC_Rcp-like"/>
    <property type="match status" value="1"/>
</dbReference>
<dbReference type="Gene3D" id="3.40.50.2300">
    <property type="match status" value="1"/>
</dbReference>
<dbReference type="GO" id="GO:0000160">
    <property type="term" value="P:phosphorelay signal transduction system"/>
    <property type="evidence" value="ECO:0007669"/>
    <property type="project" value="InterPro"/>
</dbReference>
<evidence type="ECO:0000256" key="1">
    <source>
        <dbReference type="PROSITE-ProRule" id="PRU00169"/>
    </source>
</evidence>
<dbReference type="Pfam" id="PF00072">
    <property type="entry name" value="Response_reg"/>
    <property type="match status" value="1"/>
</dbReference>
<proteinExistence type="predicted"/>
<feature type="domain" description="Response regulatory" evidence="2">
    <location>
        <begin position="11"/>
        <end position="139"/>
    </location>
</feature>
<dbReference type="PROSITE" id="PS50110">
    <property type="entry name" value="RESPONSE_REGULATORY"/>
    <property type="match status" value="1"/>
</dbReference>
<accession>A0A8J7U5J1</accession>
<organism evidence="3 4">
    <name type="scientific">Acanthopleuribacter pedis</name>
    <dbReference type="NCBI Taxonomy" id="442870"/>
    <lineage>
        <taxon>Bacteria</taxon>
        <taxon>Pseudomonadati</taxon>
        <taxon>Acidobacteriota</taxon>
        <taxon>Holophagae</taxon>
        <taxon>Acanthopleuribacterales</taxon>
        <taxon>Acanthopleuribacteraceae</taxon>
        <taxon>Acanthopleuribacter</taxon>
    </lineage>
</organism>
<evidence type="ECO:0000313" key="4">
    <source>
        <dbReference type="Proteomes" id="UP000664417"/>
    </source>
</evidence>
<feature type="modified residue" description="4-aspartylphosphate" evidence="1">
    <location>
        <position position="72"/>
    </location>
</feature>
<dbReference type="InterPro" id="IPR052893">
    <property type="entry name" value="TCS_response_regulator"/>
</dbReference>
<evidence type="ECO:0000259" key="2">
    <source>
        <dbReference type="PROSITE" id="PS50110"/>
    </source>
</evidence>
<reference evidence="3" key="1">
    <citation type="submission" date="2021-03" db="EMBL/GenBank/DDBJ databases">
        <authorList>
            <person name="Wang G."/>
        </authorList>
    </citation>
    <scope>NUCLEOTIDE SEQUENCE</scope>
    <source>
        <strain evidence="3">KCTC 12899</strain>
    </source>
</reference>
<dbReference type="Proteomes" id="UP000664417">
    <property type="component" value="Unassembled WGS sequence"/>
</dbReference>
<evidence type="ECO:0000313" key="3">
    <source>
        <dbReference type="EMBL" id="MBO1321767.1"/>
    </source>
</evidence>
<dbReference type="PANTHER" id="PTHR44520:SF2">
    <property type="entry name" value="RESPONSE REGULATOR RCP1"/>
    <property type="match status" value="1"/>
</dbReference>
<gene>
    <name evidence="3" type="ORF">J3U88_25030</name>
</gene>
<keyword evidence="4" id="KW-1185">Reference proteome</keyword>